<evidence type="ECO:0000259" key="1">
    <source>
        <dbReference type="PROSITE" id="PS50181"/>
    </source>
</evidence>
<dbReference type="Proteomes" id="UP000019028">
    <property type="component" value="Plasmid pHS1"/>
</dbReference>
<dbReference type="HOGENOM" id="CLU_1019023_0_0_6"/>
<gene>
    <name evidence="2" type="ORF">Sant_P0251</name>
</gene>
<dbReference type="InterPro" id="IPR001810">
    <property type="entry name" value="F-box_dom"/>
</dbReference>
<dbReference type="CDD" id="cd09917">
    <property type="entry name" value="F-box_SF"/>
    <property type="match status" value="1"/>
</dbReference>
<accession>W0I4A1</accession>
<proteinExistence type="predicted"/>
<evidence type="ECO:0000313" key="3">
    <source>
        <dbReference type="Proteomes" id="UP000019028"/>
    </source>
</evidence>
<dbReference type="KEGG" id="sod:Sant_P0251"/>
<organism evidence="2 3">
    <name type="scientific">Sodalis praecaptivus</name>
    <dbReference type="NCBI Taxonomy" id="1239307"/>
    <lineage>
        <taxon>Bacteria</taxon>
        <taxon>Pseudomonadati</taxon>
        <taxon>Pseudomonadota</taxon>
        <taxon>Gammaproteobacteria</taxon>
        <taxon>Enterobacterales</taxon>
        <taxon>Bruguierivoracaceae</taxon>
        <taxon>Sodalis</taxon>
    </lineage>
</organism>
<feature type="domain" description="F-box" evidence="1">
    <location>
        <begin position="33"/>
        <end position="79"/>
    </location>
</feature>
<keyword evidence="2" id="KW-0614">Plasmid</keyword>
<keyword evidence="3" id="KW-1185">Reference proteome</keyword>
<dbReference type="InterPro" id="IPR036047">
    <property type="entry name" value="F-box-like_dom_sf"/>
</dbReference>
<dbReference type="SUPFAM" id="SSF81383">
    <property type="entry name" value="F-box domain"/>
    <property type="match status" value="1"/>
</dbReference>
<evidence type="ECO:0000313" key="2">
    <source>
        <dbReference type="EMBL" id="AHF79290.1"/>
    </source>
</evidence>
<dbReference type="PROSITE" id="PS50181">
    <property type="entry name" value="FBOX"/>
    <property type="match status" value="1"/>
</dbReference>
<name>W0I4A1_9GAMM</name>
<dbReference type="PATRIC" id="fig|1239307.3.peg.4799"/>
<sequence length="273" mass="31258">MIRGATTVINHISPFVRDHRGHEEGRLPPATCVTNIYDLPLEIKREIASHLNSKDYAHLRETCKTMSQSLESFSAINTLLNNGEVRGKTKRNLCRIACDRIIRIILANKSPKEVAHNLRHCFISNIRDVKHNLIVGITYHRCLCSKSVPCNLSNSLRLLYDLISANTKGHPIRIENWVVPNKYVAEFRIVIDNLMINFQSLSVIFSSFNQVFTEINGIEKLIVAALTNKLKEHLCHYPPEQITRNEIMKCCAQYPLLFYMGENALEKIVGYEE</sequence>
<reference evidence="2 3" key="1">
    <citation type="journal article" date="2014" name="Genome Biol. Evol.">
        <title>Genome degeneration and adaptation in a nascent stage of symbiosis.</title>
        <authorList>
            <person name="Oakeson K.F."/>
            <person name="Gil R."/>
            <person name="Clayton A.L."/>
            <person name="Dunn D.M."/>
            <person name="von Niederhausern A.C."/>
            <person name="Hamil C."/>
            <person name="Aoyagi A."/>
            <person name="Duval B."/>
            <person name="Baca A."/>
            <person name="Silva F.J."/>
            <person name="Vallier A."/>
            <person name="Jackson D.G."/>
            <person name="Latorre A."/>
            <person name="Weiss R.B."/>
            <person name="Heddi A."/>
            <person name="Moya A."/>
            <person name="Dale C."/>
        </authorList>
    </citation>
    <scope>NUCLEOTIDE SEQUENCE [LARGE SCALE GENOMIC DNA]</scope>
    <source>
        <strain evidence="2 3">HS1</strain>
        <plasmid evidence="3">Plasmid pHS1</plasmid>
    </source>
</reference>
<dbReference type="AlphaFoldDB" id="W0I4A1"/>
<dbReference type="Pfam" id="PF00646">
    <property type="entry name" value="F-box"/>
    <property type="match status" value="1"/>
</dbReference>
<protein>
    <recommendedName>
        <fullName evidence="1">F-box domain-containing protein</fullName>
    </recommendedName>
</protein>
<dbReference type="EMBL" id="CP006570">
    <property type="protein sequence ID" value="AHF79290.1"/>
    <property type="molecule type" value="Genomic_DNA"/>
</dbReference>
<geneLocation type="plasmid" evidence="2 3">
    <name>pHS1</name>
</geneLocation>